<organism evidence="2 3">
    <name type="scientific">Datura stramonium</name>
    <name type="common">Jimsonweed</name>
    <name type="synonym">Common thornapple</name>
    <dbReference type="NCBI Taxonomy" id="4076"/>
    <lineage>
        <taxon>Eukaryota</taxon>
        <taxon>Viridiplantae</taxon>
        <taxon>Streptophyta</taxon>
        <taxon>Embryophyta</taxon>
        <taxon>Tracheophyta</taxon>
        <taxon>Spermatophyta</taxon>
        <taxon>Magnoliopsida</taxon>
        <taxon>eudicotyledons</taxon>
        <taxon>Gunneridae</taxon>
        <taxon>Pentapetalae</taxon>
        <taxon>asterids</taxon>
        <taxon>lamiids</taxon>
        <taxon>Solanales</taxon>
        <taxon>Solanaceae</taxon>
        <taxon>Solanoideae</taxon>
        <taxon>Datureae</taxon>
        <taxon>Datura</taxon>
    </lineage>
</organism>
<name>A0ABS8S2R5_DATST</name>
<accession>A0ABS8S2R5</accession>
<dbReference type="EMBL" id="JACEIK010000196">
    <property type="protein sequence ID" value="MCD7452139.1"/>
    <property type="molecule type" value="Genomic_DNA"/>
</dbReference>
<evidence type="ECO:0000256" key="1">
    <source>
        <dbReference type="SAM" id="MobiDB-lite"/>
    </source>
</evidence>
<keyword evidence="3" id="KW-1185">Reference proteome</keyword>
<feature type="compositionally biased region" description="Low complexity" evidence="1">
    <location>
        <begin position="76"/>
        <end position="90"/>
    </location>
</feature>
<feature type="compositionally biased region" description="Low complexity" evidence="1">
    <location>
        <begin position="21"/>
        <end position="38"/>
    </location>
</feature>
<comment type="caution">
    <text evidence="2">The sequence shown here is derived from an EMBL/GenBank/DDBJ whole genome shotgun (WGS) entry which is preliminary data.</text>
</comment>
<dbReference type="Proteomes" id="UP000823775">
    <property type="component" value="Unassembled WGS sequence"/>
</dbReference>
<sequence length="122" mass="13162">MGHDSYSWSLRQFLTLSEPPTTTRLDSLSSTTSHPLTHSVWESGTSLTAYHESSNDSWSLTTTWDMGHPMSKKRASSSASRSKAPVRRSAGCSTTHSGSQAGPHQTRAQADPQPKVVNGGHP</sequence>
<proteinExistence type="predicted"/>
<feature type="region of interest" description="Disordered" evidence="1">
    <location>
        <begin position="62"/>
        <end position="122"/>
    </location>
</feature>
<feature type="compositionally biased region" description="Polar residues" evidence="1">
    <location>
        <begin position="91"/>
        <end position="108"/>
    </location>
</feature>
<evidence type="ECO:0000313" key="3">
    <source>
        <dbReference type="Proteomes" id="UP000823775"/>
    </source>
</evidence>
<gene>
    <name evidence="2" type="ORF">HAX54_015156</name>
</gene>
<reference evidence="2 3" key="1">
    <citation type="journal article" date="2021" name="BMC Genomics">
        <title>Datura genome reveals duplications of psychoactive alkaloid biosynthetic genes and high mutation rate following tissue culture.</title>
        <authorList>
            <person name="Rajewski A."/>
            <person name="Carter-House D."/>
            <person name="Stajich J."/>
            <person name="Litt A."/>
        </authorList>
    </citation>
    <scope>NUCLEOTIDE SEQUENCE [LARGE SCALE GENOMIC DNA]</scope>
    <source>
        <strain evidence="2">AR-01</strain>
    </source>
</reference>
<evidence type="ECO:0000313" key="2">
    <source>
        <dbReference type="EMBL" id="MCD7452139.1"/>
    </source>
</evidence>
<feature type="region of interest" description="Disordered" evidence="1">
    <location>
        <begin position="19"/>
        <end position="38"/>
    </location>
</feature>
<protein>
    <submittedName>
        <fullName evidence="2">Uncharacterized protein</fullName>
    </submittedName>
</protein>